<gene>
    <name evidence="1" type="ORF">CALK_0052</name>
</gene>
<organism evidence="1 2">
    <name type="scientific">Chitinivibrio alkaliphilus ACht1</name>
    <dbReference type="NCBI Taxonomy" id="1313304"/>
    <lineage>
        <taxon>Bacteria</taxon>
        <taxon>Pseudomonadati</taxon>
        <taxon>Fibrobacterota</taxon>
        <taxon>Chitinivibrionia</taxon>
        <taxon>Chitinivibrionales</taxon>
        <taxon>Chitinivibrionaceae</taxon>
        <taxon>Chitinivibrio</taxon>
    </lineage>
</organism>
<protein>
    <submittedName>
        <fullName evidence="1">Uncharacterized protein</fullName>
    </submittedName>
</protein>
<proteinExistence type="predicted"/>
<keyword evidence="2" id="KW-1185">Reference proteome</keyword>
<accession>U7DEB4</accession>
<dbReference type="EMBL" id="ASJR01000001">
    <property type="protein sequence ID" value="ERP39261.1"/>
    <property type="molecule type" value="Genomic_DNA"/>
</dbReference>
<dbReference type="RefSeq" id="WP_022635621.1">
    <property type="nucleotide sequence ID" value="NZ_ASJR01000001.1"/>
</dbReference>
<evidence type="ECO:0000313" key="1">
    <source>
        <dbReference type="EMBL" id="ERP39261.1"/>
    </source>
</evidence>
<comment type="caution">
    <text evidence="1">The sequence shown here is derived from an EMBL/GenBank/DDBJ whole genome shotgun (WGS) entry which is preliminary data.</text>
</comment>
<dbReference type="Proteomes" id="UP000017148">
    <property type="component" value="Unassembled WGS sequence"/>
</dbReference>
<name>U7DEB4_9BACT</name>
<sequence>MAQGNLSPEEFESLFEELNAIVNSDTSLHQEVKESLSEGSDELLRDDSLIQEAFIASERKEPIPVEEDNSDNSVHGEQEELEKFFTNVRNETPPVDVDFLCPLCNTRTFRARYREDVHNIRILDYECTGCSVLFTDPTRFRFDENREKQDIAHKNDDFSCPVCLGNEYEAVYDQGIGEVQLRSYQCKSCTVLFSRPEAFSRPCNENEGSDS</sequence>
<evidence type="ECO:0000313" key="2">
    <source>
        <dbReference type="Proteomes" id="UP000017148"/>
    </source>
</evidence>
<dbReference type="STRING" id="1313304.CALK_0052"/>
<reference evidence="1 2" key="1">
    <citation type="journal article" date="2013" name="Environ. Microbiol.">
        <title>Genome analysis of Chitinivibrio alkaliphilus gen. nov., sp. nov., a novel extremely haloalkaliphilic anaerobic chitinolytic bacterium from the candidate phylum Termite Group 3.</title>
        <authorList>
            <person name="Sorokin D.Y."/>
            <person name="Gumerov V.M."/>
            <person name="Rakitin A.L."/>
            <person name="Beletsky A.V."/>
            <person name="Damste J.S."/>
            <person name="Muyzer G."/>
            <person name="Mardanov A.V."/>
            <person name="Ravin N.V."/>
        </authorList>
    </citation>
    <scope>NUCLEOTIDE SEQUENCE [LARGE SCALE GENOMIC DNA]</scope>
    <source>
        <strain evidence="1 2">ACht1</strain>
    </source>
</reference>
<dbReference type="AlphaFoldDB" id="U7DEB4"/>